<proteinExistence type="predicted"/>
<accession>A0ABR2X7E0</accession>
<gene>
    <name evidence="2" type="ORF">SCAR479_13676</name>
</gene>
<feature type="chain" id="PRO_5045201554" evidence="1">
    <location>
        <begin position="20"/>
        <end position="259"/>
    </location>
</feature>
<evidence type="ECO:0000256" key="1">
    <source>
        <dbReference type="SAM" id="SignalP"/>
    </source>
</evidence>
<evidence type="ECO:0000313" key="3">
    <source>
        <dbReference type="Proteomes" id="UP001465668"/>
    </source>
</evidence>
<dbReference type="Proteomes" id="UP001465668">
    <property type="component" value="Unassembled WGS sequence"/>
</dbReference>
<name>A0ABR2X7E0_9PEZI</name>
<dbReference type="EMBL" id="JARVKM010000115">
    <property type="protein sequence ID" value="KAK9769677.1"/>
    <property type="molecule type" value="Genomic_DNA"/>
</dbReference>
<keyword evidence="1" id="KW-0732">Signal</keyword>
<feature type="signal peptide" evidence="1">
    <location>
        <begin position="1"/>
        <end position="19"/>
    </location>
</feature>
<sequence>MHCSILKVTCLALVGVTAALVQPAERDSPLMQDISAKVRALPRDSFGYIHMADDGVIRSLDGCNEVLGHVRLPPKAIARYVQERSEILPEEKAHLEEVYEGVDGRSVDEVAAWNMAPELVSRLWHDKVKRDGEAACKRGPIIDRRQEYTRRMRAKRELGTPLERRWCPEAGHNCTLNRTPYCGYWSCDCSVADQASTGYFQHSPAQPNKCKDFLDGAEKVSKERQNESAGPYRGLPRYNLLRTTLLQVSEAPLRGRFGY</sequence>
<evidence type="ECO:0000313" key="2">
    <source>
        <dbReference type="EMBL" id="KAK9769677.1"/>
    </source>
</evidence>
<comment type="caution">
    <text evidence="2">The sequence shown here is derived from an EMBL/GenBank/DDBJ whole genome shotgun (WGS) entry which is preliminary data.</text>
</comment>
<protein>
    <submittedName>
        <fullName evidence="2">Uncharacterized protein</fullName>
    </submittedName>
</protein>
<keyword evidence="3" id="KW-1185">Reference proteome</keyword>
<organism evidence="2 3">
    <name type="scientific">Seiridium cardinale</name>
    <dbReference type="NCBI Taxonomy" id="138064"/>
    <lineage>
        <taxon>Eukaryota</taxon>
        <taxon>Fungi</taxon>
        <taxon>Dikarya</taxon>
        <taxon>Ascomycota</taxon>
        <taxon>Pezizomycotina</taxon>
        <taxon>Sordariomycetes</taxon>
        <taxon>Xylariomycetidae</taxon>
        <taxon>Amphisphaeriales</taxon>
        <taxon>Sporocadaceae</taxon>
        <taxon>Seiridium</taxon>
    </lineage>
</organism>
<reference evidence="2 3" key="1">
    <citation type="submission" date="2024-02" db="EMBL/GenBank/DDBJ databases">
        <title>First draft genome assembly of two strains of Seiridium cardinale.</title>
        <authorList>
            <person name="Emiliani G."/>
            <person name="Scali E."/>
        </authorList>
    </citation>
    <scope>NUCLEOTIDE SEQUENCE [LARGE SCALE GENOMIC DNA]</scope>
    <source>
        <strain evidence="2 3">BM-138-000479</strain>
    </source>
</reference>